<name>A0A1E4TZ75_PACTA</name>
<feature type="non-terminal residue" evidence="5">
    <location>
        <position position="410"/>
    </location>
</feature>
<evidence type="ECO:0000256" key="2">
    <source>
        <dbReference type="ARBA" id="ARBA00040066"/>
    </source>
</evidence>
<evidence type="ECO:0000256" key="1">
    <source>
        <dbReference type="ARBA" id="ARBA00037950"/>
    </source>
</evidence>
<dbReference type="SUPFAM" id="SSF81296">
    <property type="entry name" value="E set domains"/>
    <property type="match status" value="1"/>
</dbReference>
<dbReference type="GO" id="GO:0005829">
    <property type="term" value="C:cytosol"/>
    <property type="evidence" value="ECO:0007669"/>
    <property type="project" value="TreeGrafter"/>
</dbReference>
<sequence length="410" mass="45823">RLDLNSFQDFYIILDDPHKSYTPNDEISGQVVLVLKKNLMNVIITLSLLGYVKVKSSISSSSFRTRKTDLFDHIICIYGNDDINVNGNDTEDEQDIQIPENGLTKGEHRFPFVVKLPAKNIYTSISFERGSISYLLRASIGNHSLEQHQQFLKDPDTKSILKCEKLLNIVQPINVSNLPLPKIKTLVVKYPNKKLIKVPSTNTSTANSSGTSITSPEIMTPNDSPKNYDNDNSLLDPSSSLVEVPSLGYLRGELIPVKISLQHIKRVQNTSGIIITLIRICKVDFAPDGPVQNFRKDLSQTIIPLFVDPTTFKTEVSSSLRIPADVFPTIVGCNMVSFQYFIEVIANLSNNKSLSSVNQQSEAVRDDENLDDIVFSATNINSANIFNVDKLKRMKNVLTLNTEVIIGTYR</sequence>
<feature type="compositionally biased region" description="Low complexity" evidence="3">
    <location>
        <begin position="200"/>
        <end position="215"/>
    </location>
</feature>
<dbReference type="Proteomes" id="UP000094236">
    <property type="component" value="Unassembled WGS sequence"/>
</dbReference>
<evidence type="ECO:0000256" key="3">
    <source>
        <dbReference type="SAM" id="MobiDB-lite"/>
    </source>
</evidence>
<dbReference type="GO" id="GO:0070086">
    <property type="term" value="P:ubiquitin-dependent endocytosis"/>
    <property type="evidence" value="ECO:0007669"/>
    <property type="project" value="TreeGrafter"/>
</dbReference>
<dbReference type="Pfam" id="PF00339">
    <property type="entry name" value="Arrestin_N"/>
    <property type="match status" value="1"/>
</dbReference>
<dbReference type="InterPro" id="IPR014752">
    <property type="entry name" value="Arrestin-like_C"/>
</dbReference>
<evidence type="ECO:0000313" key="5">
    <source>
        <dbReference type="EMBL" id="ODV97073.1"/>
    </source>
</evidence>
<dbReference type="GO" id="GO:0030674">
    <property type="term" value="F:protein-macromolecule adaptor activity"/>
    <property type="evidence" value="ECO:0007669"/>
    <property type="project" value="TreeGrafter"/>
</dbReference>
<evidence type="ECO:0000313" key="6">
    <source>
        <dbReference type="Proteomes" id="UP000094236"/>
    </source>
</evidence>
<dbReference type="InterPro" id="IPR014756">
    <property type="entry name" value="Ig_E-set"/>
</dbReference>
<dbReference type="SMART" id="SM01017">
    <property type="entry name" value="Arrestin_C"/>
    <property type="match status" value="1"/>
</dbReference>
<proteinExistence type="inferred from homology"/>
<feature type="region of interest" description="Disordered" evidence="3">
    <location>
        <begin position="200"/>
        <end position="227"/>
    </location>
</feature>
<dbReference type="InterPro" id="IPR011022">
    <property type="entry name" value="Arrestin_C-like"/>
</dbReference>
<dbReference type="GO" id="GO:0005886">
    <property type="term" value="C:plasma membrane"/>
    <property type="evidence" value="ECO:0007669"/>
    <property type="project" value="TreeGrafter"/>
</dbReference>
<dbReference type="AlphaFoldDB" id="A0A1E4TZ75"/>
<comment type="similarity">
    <text evidence="1">Belongs to the arrestin family. PalF/RIM8 subfamily.</text>
</comment>
<dbReference type="InterPro" id="IPR050357">
    <property type="entry name" value="Arrestin_domain-protein"/>
</dbReference>
<keyword evidence="6" id="KW-1185">Reference proteome</keyword>
<reference evidence="6" key="1">
    <citation type="submission" date="2016-05" db="EMBL/GenBank/DDBJ databases">
        <title>Comparative genomics of biotechnologically important yeasts.</title>
        <authorList>
            <consortium name="DOE Joint Genome Institute"/>
            <person name="Riley R."/>
            <person name="Haridas S."/>
            <person name="Wolfe K.H."/>
            <person name="Lopes M.R."/>
            <person name="Hittinger C.T."/>
            <person name="Goker M."/>
            <person name="Salamov A."/>
            <person name="Wisecaver J."/>
            <person name="Long T.M."/>
            <person name="Aerts A.L."/>
            <person name="Barry K."/>
            <person name="Choi C."/>
            <person name="Clum A."/>
            <person name="Coughlan A.Y."/>
            <person name="Deshpande S."/>
            <person name="Douglass A.P."/>
            <person name="Hanson S.J."/>
            <person name="Klenk H.-P."/>
            <person name="Labutti K."/>
            <person name="Lapidus A."/>
            <person name="Lindquist E."/>
            <person name="Lipzen A."/>
            <person name="Meier-Kolthoff J.P."/>
            <person name="Ohm R.A."/>
            <person name="Otillar R.P."/>
            <person name="Pangilinan J."/>
            <person name="Peng Y."/>
            <person name="Rokas A."/>
            <person name="Rosa C.A."/>
            <person name="Scheuner C."/>
            <person name="Sibirny A.A."/>
            <person name="Slot J.C."/>
            <person name="Stielow J.B."/>
            <person name="Sun H."/>
            <person name="Kurtzman C.P."/>
            <person name="Blackwell M."/>
            <person name="Grigoriev I.V."/>
            <person name="Jeffries T.W."/>
        </authorList>
    </citation>
    <scope>NUCLEOTIDE SEQUENCE [LARGE SCALE GENOMIC DNA]</scope>
    <source>
        <strain evidence="6">NRRL Y-2460</strain>
    </source>
</reference>
<dbReference type="PANTHER" id="PTHR11188">
    <property type="entry name" value="ARRESTIN DOMAIN CONTAINING PROTEIN"/>
    <property type="match status" value="1"/>
</dbReference>
<dbReference type="Gene3D" id="2.60.40.640">
    <property type="match status" value="2"/>
</dbReference>
<dbReference type="Pfam" id="PF02752">
    <property type="entry name" value="Arrestin_C"/>
    <property type="match status" value="1"/>
</dbReference>
<dbReference type="STRING" id="669874.A0A1E4TZ75"/>
<gene>
    <name evidence="5" type="ORF">PACTADRAFT_21682</name>
</gene>
<protein>
    <recommendedName>
        <fullName evidence="2">pH-response regulator protein palF/RIM8</fullName>
    </recommendedName>
</protein>
<dbReference type="PANTHER" id="PTHR11188:SF161">
    <property type="entry name" value="PH-RESPONSE REGULATOR PROTEIN PALF_RIM8"/>
    <property type="match status" value="1"/>
</dbReference>
<dbReference type="GO" id="GO:0031625">
    <property type="term" value="F:ubiquitin protein ligase binding"/>
    <property type="evidence" value="ECO:0007669"/>
    <property type="project" value="TreeGrafter"/>
</dbReference>
<feature type="non-terminal residue" evidence="5">
    <location>
        <position position="1"/>
    </location>
</feature>
<dbReference type="OrthoDB" id="7785529at2759"/>
<organism evidence="5 6">
    <name type="scientific">Pachysolen tannophilus NRRL Y-2460</name>
    <dbReference type="NCBI Taxonomy" id="669874"/>
    <lineage>
        <taxon>Eukaryota</taxon>
        <taxon>Fungi</taxon>
        <taxon>Dikarya</taxon>
        <taxon>Ascomycota</taxon>
        <taxon>Saccharomycotina</taxon>
        <taxon>Pichiomycetes</taxon>
        <taxon>Pachysolenaceae</taxon>
        <taxon>Pachysolen</taxon>
    </lineage>
</organism>
<accession>A0A1E4TZ75</accession>
<dbReference type="EMBL" id="KV454012">
    <property type="protein sequence ID" value="ODV97073.1"/>
    <property type="molecule type" value="Genomic_DNA"/>
</dbReference>
<dbReference type="InterPro" id="IPR011021">
    <property type="entry name" value="Arrestin-like_N"/>
</dbReference>
<evidence type="ECO:0000259" key="4">
    <source>
        <dbReference type="SMART" id="SM01017"/>
    </source>
</evidence>
<feature type="domain" description="Arrestin C-terminal-like" evidence="4">
    <location>
        <begin position="234"/>
        <end position="361"/>
    </location>
</feature>